<protein>
    <submittedName>
        <fullName evidence="3">Beta-ketoacyl-[acyl-carrier-protein] synthase II</fullName>
    </submittedName>
</protein>
<gene>
    <name evidence="3" type="ORF">ENS29_12450</name>
</gene>
<dbReference type="InterPro" id="IPR014031">
    <property type="entry name" value="Ketoacyl_synth_C"/>
</dbReference>
<evidence type="ECO:0000259" key="2">
    <source>
        <dbReference type="PROSITE" id="PS52004"/>
    </source>
</evidence>
<dbReference type="Pfam" id="PF02801">
    <property type="entry name" value="Ketoacyl-synt_C"/>
    <property type="match status" value="1"/>
</dbReference>
<dbReference type="SUPFAM" id="SSF53901">
    <property type="entry name" value="Thiolase-like"/>
    <property type="match status" value="1"/>
</dbReference>
<dbReference type="GO" id="GO:0004315">
    <property type="term" value="F:3-oxoacyl-[acyl-carrier-protein] synthase activity"/>
    <property type="evidence" value="ECO:0007669"/>
    <property type="project" value="TreeGrafter"/>
</dbReference>
<reference evidence="3" key="1">
    <citation type="journal article" date="2020" name="mSystems">
        <title>Genome- and Community-Level Interaction Insights into Carbon Utilization and Element Cycling Functions of Hydrothermarchaeota in Hydrothermal Sediment.</title>
        <authorList>
            <person name="Zhou Z."/>
            <person name="Liu Y."/>
            <person name="Xu W."/>
            <person name="Pan J."/>
            <person name="Luo Z.H."/>
            <person name="Li M."/>
        </authorList>
    </citation>
    <scope>NUCLEOTIDE SEQUENCE [LARGE SCALE GENOMIC DNA]</scope>
    <source>
        <strain evidence="3">SpSt-477</strain>
    </source>
</reference>
<dbReference type="InterPro" id="IPR016039">
    <property type="entry name" value="Thiolase-like"/>
</dbReference>
<accession>A0A7C4RTB5</accession>
<dbReference type="PROSITE" id="PS52004">
    <property type="entry name" value="KS3_2"/>
    <property type="match status" value="1"/>
</dbReference>
<comment type="caution">
    <text evidence="3">The sequence shown here is derived from an EMBL/GenBank/DDBJ whole genome shotgun (WGS) entry which is preliminary data.</text>
</comment>
<dbReference type="EMBL" id="DSUH01000287">
    <property type="protein sequence ID" value="HGU33646.1"/>
    <property type="molecule type" value="Genomic_DNA"/>
</dbReference>
<dbReference type="AlphaFoldDB" id="A0A7C4RTB5"/>
<dbReference type="PANTHER" id="PTHR11712">
    <property type="entry name" value="POLYKETIDE SYNTHASE-RELATED"/>
    <property type="match status" value="1"/>
</dbReference>
<evidence type="ECO:0000256" key="1">
    <source>
        <dbReference type="ARBA" id="ARBA00022679"/>
    </source>
</evidence>
<name>A0A7C4RTB5_9BACT</name>
<dbReference type="Gene3D" id="3.40.47.10">
    <property type="match status" value="1"/>
</dbReference>
<feature type="non-terminal residue" evidence="3">
    <location>
        <position position="1"/>
    </location>
</feature>
<dbReference type="GO" id="GO:0006633">
    <property type="term" value="P:fatty acid biosynthetic process"/>
    <property type="evidence" value="ECO:0007669"/>
    <property type="project" value="TreeGrafter"/>
</dbReference>
<keyword evidence="1" id="KW-0808">Transferase</keyword>
<feature type="domain" description="Ketosynthase family 3 (KS3)" evidence="2">
    <location>
        <begin position="1"/>
        <end position="129"/>
    </location>
</feature>
<dbReference type="GO" id="GO:0005829">
    <property type="term" value="C:cytosol"/>
    <property type="evidence" value="ECO:0007669"/>
    <property type="project" value="TreeGrafter"/>
</dbReference>
<evidence type="ECO:0000313" key="3">
    <source>
        <dbReference type="EMBL" id="HGU33646.1"/>
    </source>
</evidence>
<dbReference type="InterPro" id="IPR020841">
    <property type="entry name" value="PKS_Beta-ketoAc_synthase_dom"/>
</dbReference>
<organism evidence="3">
    <name type="scientific">Desulfatirhabdium butyrativorans</name>
    <dbReference type="NCBI Taxonomy" id="340467"/>
    <lineage>
        <taxon>Bacteria</taxon>
        <taxon>Pseudomonadati</taxon>
        <taxon>Thermodesulfobacteriota</taxon>
        <taxon>Desulfobacteria</taxon>
        <taxon>Desulfobacterales</taxon>
        <taxon>Desulfatirhabdiaceae</taxon>
        <taxon>Desulfatirhabdium</taxon>
    </lineage>
</organism>
<dbReference type="PANTHER" id="PTHR11712:SF336">
    <property type="entry name" value="3-OXOACYL-[ACYL-CARRIER-PROTEIN] SYNTHASE, MITOCHONDRIAL"/>
    <property type="match status" value="1"/>
</dbReference>
<dbReference type="InterPro" id="IPR000794">
    <property type="entry name" value="Beta-ketoacyl_synthase"/>
</dbReference>
<sequence>MRLALERAGMPKEKVGYINAHGTSTYHNDLAETRAIKMLFGERASRIPVSSVKSMIGHSIGAAGAIEAAVCALTLQRQVLTPTINHEVKDPECDLDYVPNEARRVEGLECVLSNSFGFGGHNCSIVLERNPQDPI</sequence>
<proteinExistence type="predicted"/>